<reference evidence="2" key="1">
    <citation type="submission" date="2016-05" db="EMBL/GenBank/DDBJ databases">
        <authorList>
            <person name="Li Y."/>
        </authorList>
    </citation>
    <scope>NUCLEOTIDE SEQUENCE [LARGE SCALE GENOMIC DNA]</scope>
    <source>
        <strain evidence="2">YIC4027</strain>
    </source>
</reference>
<keyword evidence="2" id="KW-1185">Reference proteome</keyword>
<evidence type="ECO:0008006" key="3">
    <source>
        <dbReference type="Google" id="ProtNLM"/>
    </source>
</evidence>
<dbReference type="RefSeq" id="WP_069461128.1">
    <property type="nucleotide sequence ID" value="NZ_LYBW01000064.1"/>
</dbReference>
<dbReference type="OrthoDB" id="3658990at2"/>
<dbReference type="Proteomes" id="UP000094342">
    <property type="component" value="Unassembled WGS sequence"/>
</dbReference>
<name>A0A1E3V545_9HYPH</name>
<comment type="caution">
    <text evidence="1">The sequence shown here is derived from an EMBL/GenBank/DDBJ whole genome shotgun (WGS) entry which is preliminary data.</text>
</comment>
<gene>
    <name evidence="1" type="ORF">A8M32_25090</name>
</gene>
<dbReference type="SUPFAM" id="SSF55729">
    <property type="entry name" value="Acyl-CoA N-acyltransferases (Nat)"/>
    <property type="match status" value="1"/>
</dbReference>
<sequence length="372" mass="40823">MSDIRPLRSEDITAIAGLFQKIFRKSDEAPPQALTTYLRHLYLEAPGCDPEIAPLVHVNDAGRISGFVGVNALPMRHNGRSLRAAICGSLMVENHDSDPMAGARLLKAFLAGPQDLSFSETASEISTQMWTRLRGLVLPQYSLDWVRVIRPAAFTLELVTRRLRLARSLAPLARAFDGRYRGMMTRGDLRWSAVPAEASTKGTLKVADTDRESFAELFPILTRQFAVQPAWTGAQFAHILADATEKPDYGEAHFAVVKARTGAPIGAFFYHMRPWGIARVLQVLALPGQAGLVLDCLIEHAAARGAAAVNGRTQPALLEAMMGRRIGFVHAASTVIHARDEKLLEAFRHSQGFINGLAGEHWSRLIGGRFDK</sequence>
<protein>
    <recommendedName>
        <fullName evidence="3">GNAT family N-acetyltransferase</fullName>
    </recommendedName>
</protein>
<evidence type="ECO:0000313" key="1">
    <source>
        <dbReference type="EMBL" id="ODR88744.1"/>
    </source>
</evidence>
<dbReference type="EMBL" id="LYBW01000064">
    <property type="protein sequence ID" value="ODR88744.1"/>
    <property type="molecule type" value="Genomic_DNA"/>
</dbReference>
<accession>A0A1E3V545</accession>
<dbReference type="InterPro" id="IPR016181">
    <property type="entry name" value="Acyl_CoA_acyltransferase"/>
</dbReference>
<proteinExistence type="predicted"/>
<dbReference type="STRING" id="1752398.A8M32_25090"/>
<dbReference type="AlphaFoldDB" id="A0A1E3V545"/>
<organism evidence="1 2">
    <name type="scientific">Sinorhizobium alkalisoli</name>
    <dbReference type="NCBI Taxonomy" id="1752398"/>
    <lineage>
        <taxon>Bacteria</taxon>
        <taxon>Pseudomonadati</taxon>
        <taxon>Pseudomonadota</taxon>
        <taxon>Alphaproteobacteria</taxon>
        <taxon>Hyphomicrobiales</taxon>
        <taxon>Rhizobiaceae</taxon>
        <taxon>Sinorhizobium/Ensifer group</taxon>
        <taxon>Sinorhizobium</taxon>
    </lineage>
</organism>
<evidence type="ECO:0000313" key="2">
    <source>
        <dbReference type="Proteomes" id="UP000094342"/>
    </source>
</evidence>